<sequence>MRVNDYFEFYKQHKKTKLKIKKFSLIDRKLSIISYFKKHKKELINNINYMYFDSDEDYLMQVYSSNEANLVFINTRLSNVLPKNRNFETKKEYENYLTICATFCVLLNQDIKLISLDDTRISIFIRDFLKDLTYQIYYNDVFDLNLQDIVTDNFTLKMIYRYGYDFLFNIFLAFDENRIDDKQVVSIFENDALYENSLREIYNNFLPSIKGF</sequence>
<reference evidence="1 2" key="1">
    <citation type="submission" date="2020-11" db="EMBL/GenBank/DDBJ databases">
        <authorList>
            <person name="Peeters C."/>
        </authorList>
    </citation>
    <scope>NUCLEOTIDE SEQUENCE [LARGE SCALE GENOMIC DNA]</scope>
    <source>
        <strain evidence="1 2">LMG 7974</strain>
    </source>
</reference>
<name>A0ABM8Q9N2_9BACT</name>
<evidence type="ECO:0000313" key="1">
    <source>
        <dbReference type="EMBL" id="CAD7289512.1"/>
    </source>
</evidence>
<keyword evidence="2" id="KW-1185">Reference proteome</keyword>
<comment type="caution">
    <text evidence="1">The sequence shown here is derived from an EMBL/GenBank/DDBJ whole genome shotgun (WGS) entry which is preliminary data.</text>
</comment>
<organism evidence="1 2">
    <name type="scientific">Campylobacter majalis</name>
    <dbReference type="NCBI Taxonomy" id="2790656"/>
    <lineage>
        <taxon>Bacteria</taxon>
        <taxon>Pseudomonadati</taxon>
        <taxon>Campylobacterota</taxon>
        <taxon>Epsilonproteobacteria</taxon>
        <taxon>Campylobacterales</taxon>
        <taxon>Campylobacteraceae</taxon>
        <taxon>Campylobacter</taxon>
    </lineage>
</organism>
<dbReference type="EMBL" id="CAJHOF010000017">
    <property type="protein sequence ID" value="CAD7289512.1"/>
    <property type="molecule type" value="Genomic_DNA"/>
</dbReference>
<proteinExistence type="predicted"/>
<evidence type="ECO:0000313" key="2">
    <source>
        <dbReference type="Proteomes" id="UP000789803"/>
    </source>
</evidence>
<dbReference type="Proteomes" id="UP000789803">
    <property type="component" value="Unassembled WGS sequence"/>
</dbReference>
<accession>A0ABM8Q9N2</accession>
<dbReference type="RefSeq" id="WP_229933368.1">
    <property type="nucleotide sequence ID" value="NZ_CAJHOF010000017.1"/>
</dbReference>
<gene>
    <name evidence="1" type="ORF">LMG7974_01589</name>
</gene>
<protein>
    <submittedName>
        <fullName evidence="1">Uncharacterized protein</fullName>
    </submittedName>
</protein>